<feature type="transmembrane region" description="Helical" evidence="1">
    <location>
        <begin position="70"/>
        <end position="90"/>
    </location>
</feature>
<dbReference type="OrthoDB" id="5588650at2"/>
<gene>
    <name evidence="2" type="ORF">N792_12665</name>
</gene>
<evidence type="ECO:0000256" key="1">
    <source>
        <dbReference type="SAM" id="Phobius"/>
    </source>
</evidence>
<feature type="transmembrane region" description="Helical" evidence="1">
    <location>
        <begin position="44"/>
        <end position="64"/>
    </location>
</feature>
<comment type="caution">
    <text evidence="2">The sequence shown here is derived from an EMBL/GenBank/DDBJ whole genome shotgun (WGS) entry which is preliminary data.</text>
</comment>
<dbReference type="Proteomes" id="UP000030017">
    <property type="component" value="Unassembled WGS sequence"/>
</dbReference>
<dbReference type="GO" id="GO:0005886">
    <property type="term" value="C:plasma membrane"/>
    <property type="evidence" value="ECO:0007669"/>
    <property type="project" value="TreeGrafter"/>
</dbReference>
<name>A0A0A0EPX5_9GAMM</name>
<evidence type="ECO:0000313" key="3">
    <source>
        <dbReference type="Proteomes" id="UP000030017"/>
    </source>
</evidence>
<reference evidence="2 3" key="1">
    <citation type="submission" date="2013-08" db="EMBL/GenBank/DDBJ databases">
        <title>Genome sequencing of Lysobacter.</title>
        <authorList>
            <person name="Zhang S."/>
            <person name="Wang G."/>
        </authorList>
    </citation>
    <scope>NUCLEOTIDE SEQUENCE [LARGE SCALE GENOMIC DNA]</scope>
    <source>
        <strain evidence="2 3">Ko07</strain>
    </source>
</reference>
<protein>
    <recommendedName>
        <fullName evidence="4">Regulator SirB</fullName>
    </recommendedName>
</protein>
<keyword evidence="1" id="KW-1133">Transmembrane helix</keyword>
<keyword evidence="3" id="KW-1185">Reference proteome</keyword>
<accession>A0A0A0EPX5</accession>
<dbReference type="eggNOG" id="COG3094">
    <property type="taxonomic scope" value="Bacteria"/>
</dbReference>
<dbReference type="RefSeq" id="WP_036195100.1">
    <property type="nucleotide sequence ID" value="NZ_AVPS01000008.1"/>
</dbReference>
<feature type="transmembrane region" description="Helical" evidence="1">
    <location>
        <begin position="102"/>
        <end position="119"/>
    </location>
</feature>
<evidence type="ECO:0000313" key="2">
    <source>
        <dbReference type="EMBL" id="KGM51222.1"/>
    </source>
</evidence>
<dbReference type="InterPro" id="IPR007360">
    <property type="entry name" value="SirB"/>
</dbReference>
<evidence type="ECO:0008006" key="4">
    <source>
        <dbReference type="Google" id="ProtNLM"/>
    </source>
</evidence>
<organism evidence="2 3">
    <name type="scientific">Lysobacter concretionis Ko07 = DSM 16239</name>
    <dbReference type="NCBI Taxonomy" id="1122185"/>
    <lineage>
        <taxon>Bacteria</taxon>
        <taxon>Pseudomonadati</taxon>
        <taxon>Pseudomonadota</taxon>
        <taxon>Gammaproteobacteria</taxon>
        <taxon>Lysobacterales</taxon>
        <taxon>Lysobacteraceae</taxon>
        <taxon>Novilysobacter</taxon>
    </lineage>
</organism>
<proteinExistence type="predicted"/>
<feature type="transmembrane region" description="Helical" evidence="1">
    <location>
        <begin position="12"/>
        <end position="32"/>
    </location>
</feature>
<dbReference type="AlphaFoldDB" id="A0A0A0EPX5"/>
<keyword evidence="1" id="KW-0812">Transmembrane</keyword>
<sequence>MIEFYLQIKQAHIGFALASGAIFTLRGAGVLAGMRWPHWLAVRWTSYTVDTALLTAALMLLSILPGAMFANGWLTAKLLLLVVYVVLGAFAIKRGRTRLAKAGFYVAALLTFAMVYSIARAHSPWGFLHGLVG</sequence>
<dbReference type="Pfam" id="PF04247">
    <property type="entry name" value="SirB"/>
    <property type="match status" value="1"/>
</dbReference>
<dbReference type="STRING" id="1122185.N792_12665"/>
<dbReference type="PIRSF" id="PIRSF005610">
    <property type="entry name" value="SirB"/>
    <property type="match status" value="1"/>
</dbReference>
<dbReference type="PANTHER" id="PTHR39594">
    <property type="entry name" value="PROTEIN YCHQ"/>
    <property type="match status" value="1"/>
</dbReference>
<dbReference type="PANTHER" id="PTHR39594:SF1">
    <property type="entry name" value="PROTEIN YCHQ"/>
    <property type="match status" value="1"/>
</dbReference>
<dbReference type="EMBL" id="AVPS01000008">
    <property type="protein sequence ID" value="KGM51222.1"/>
    <property type="molecule type" value="Genomic_DNA"/>
</dbReference>
<keyword evidence="1" id="KW-0472">Membrane</keyword>